<dbReference type="Gene3D" id="1.10.260.40">
    <property type="entry name" value="lambda repressor-like DNA-binding domains"/>
    <property type="match status" value="1"/>
</dbReference>
<reference evidence="2 3" key="1">
    <citation type="journal article" date="2012" name="J. Bacteriol.">
        <title>Complete genome sequence of Riemerella anatipestifer reference strain.</title>
        <authorList>
            <person name="Wang X."/>
            <person name="Zhu D."/>
            <person name="Wang M."/>
            <person name="Cheng A."/>
            <person name="Jia R."/>
            <person name="Zhou Y."/>
            <person name="Chen Z."/>
            <person name="Luo Q."/>
            <person name="Liu F."/>
            <person name="Wang Y."/>
            <person name="Chen X.Y."/>
        </authorList>
    </citation>
    <scope>NUCLEOTIDE SEQUENCE [LARGE SCALE GENOMIC DNA]</scope>
    <source>
        <strain evidence="3">DSM 15868</strain>
    </source>
</reference>
<dbReference type="SUPFAM" id="SSF47413">
    <property type="entry name" value="lambda repressor-like DNA-binding domains"/>
    <property type="match status" value="1"/>
</dbReference>
<dbReference type="PROSITE" id="PS50943">
    <property type="entry name" value="HTH_CROC1"/>
    <property type="match status" value="1"/>
</dbReference>
<dbReference type="SMART" id="SM00530">
    <property type="entry name" value="HTH_XRE"/>
    <property type="match status" value="1"/>
</dbReference>
<organism evidence="2 3">
    <name type="scientific">Riemerella anatipestifer (strain ATCC 11845 / DSM 15868 / JCM 9532 / NCTC 11014)</name>
    <dbReference type="NCBI Taxonomy" id="693978"/>
    <lineage>
        <taxon>Bacteria</taxon>
        <taxon>Pseudomonadati</taxon>
        <taxon>Bacteroidota</taxon>
        <taxon>Flavobacteriia</taxon>
        <taxon>Flavobacteriales</taxon>
        <taxon>Weeksellaceae</taxon>
        <taxon>Riemerella</taxon>
    </lineage>
</organism>
<gene>
    <name evidence="2" type="ORF">RA0C_0380</name>
</gene>
<feature type="domain" description="HTH cro/C1-type" evidence="1">
    <location>
        <begin position="9"/>
        <end position="63"/>
    </location>
</feature>
<evidence type="ECO:0000313" key="3">
    <source>
        <dbReference type="Proteomes" id="UP000010093"/>
    </source>
</evidence>
<evidence type="ECO:0000259" key="1">
    <source>
        <dbReference type="PROSITE" id="PS50943"/>
    </source>
</evidence>
<dbReference type="Pfam" id="PF01381">
    <property type="entry name" value="HTH_3"/>
    <property type="match status" value="1"/>
</dbReference>
<dbReference type="RefSeq" id="WP_013446717.1">
    <property type="nucleotide sequence ID" value="NC_014738.1"/>
</dbReference>
<dbReference type="Proteomes" id="UP000010093">
    <property type="component" value="Chromosome"/>
</dbReference>
<sequence length="104" mass="11497">METENILKLKEVLKDKGVTGKELADGIGVSVTTISNIIVGRNFPKPQTLLDIATFLNVDIKDLFNSTKDTNNNETPLYIQNEQGDYVEVGSLRIDTLSPKKTSE</sequence>
<dbReference type="CDD" id="cd00093">
    <property type="entry name" value="HTH_XRE"/>
    <property type="match status" value="1"/>
</dbReference>
<dbReference type="HOGENOM" id="CLU_2275347_0_0_10"/>
<evidence type="ECO:0000313" key="2">
    <source>
        <dbReference type="EMBL" id="AFD55365.1"/>
    </source>
</evidence>
<dbReference type="KEGG" id="rai:RA0C_0380"/>
<dbReference type="AlphaFoldDB" id="E4T8T3"/>
<dbReference type="InterPro" id="IPR010982">
    <property type="entry name" value="Lambda_DNA-bd_dom_sf"/>
</dbReference>
<dbReference type="KEGG" id="ran:Riean_0172"/>
<dbReference type="EMBL" id="CP003388">
    <property type="protein sequence ID" value="AFD55365.1"/>
    <property type="molecule type" value="Genomic_DNA"/>
</dbReference>
<accession>E4T8T3</accession>
<dbReference type="InterPro" id="IPR001387">
    <property type="entry name" value="Cro/C1-type_HTH"/>
</dbReference>
<dbReference type="GO" id="GO:0003677">
    <property type="term" value="F:DNA binding"/>
    <property type="evidence" value="ECO:0007669"/>
    <property type="project" value="InterPro"/>
</dbReference>
<proteinExistence type="predicted"/>
<protein>
    <submittedName>
        <fullName evidence="2">Anta/antb antirepressor domain protein</fullName>
    </submittedName>
</protein>
<name>E4T8T3_RIEAD</name>
<dbReference type="GeneID" id="93717265"/>
<dbReference type="PATRIC" id="fig|693978.17.peg.390"/>